<reference evidence="2" key="1">
    <citation type="submission" date="2017-03" db="EMBL/GenBank/DDBJ databases">
        <authorList>
            <person name="Safronova V.I."/>
            <person name="Sazanova A.L."/>
            <person name="Chirak E.R."/>
        </authorList>
    </citation>
    <scope>NUCLEOTIDE SEQUENCE [LARGE SCALE GENOMIC DNA]</scope>
    <source>
        <strain evidence="2">Ach-343</strain>
    </source>
</reference>
<accession>A0A2W7BRC5</accession>
<dbReference type="Proteomes" id="UP000248616">
    <property type="component" value="Unassembled WGS sequence"/>
</dbReference>
<name>A0A2W7BRC5_9HYPH</name>
<keyword evidence="2" id="KW-1185">Reference proteome</keyword>
<sequence>MKFNDTAPLLPKPDGPPPWLAKLAEDATLEATVLRRPVEGRANILALLKQAMPLYDFQDFTYRGDFGAAFFMESYRAEIRGVPIECSVLVHMNAQGEADSILVNHRPLDAALLFSRLMWEQVGNGFGDLYLTGPQADALQKVTDPKA</sequence>
<dbReference type="EMBL" id="MZXV01000085">
    <property type="protein sequence ID" value="PZV33355.1"/>
    <property type="molecule type" value="Genomic_DNA"/>
</dbReference>
<organism evidence="1 2">
    <name type="scientific">Mesorhizobium kowhaii</name>
    <dbReference type="NCBI Taxonomy" id="1300272"/>
    <lineage>
        <taxon>Bacteria</taxon>
        <taxon>Pseudomonadati</taxon>
        <taxon>Pseudomonadota</taxon>
        <taxon>Alphaproteobacteria</taxon>
        <taxon>Hyphomicrobiales</taxon>
        <taxon>Phyllobacteriaceae</taxon>
        <taxon>Mesorhizobium</taxon>
    </lineage>
</organism>
<dbReference type="InterPro" id="IPR032710">
    <property type="entry name" value="NTF2-like_dom_sf"/>
</dbReference>
<dbReference type="Gene3D" id="3.10.450.50">
    <property type="match status" value="1"/>
</dbReference>
<comment type="caution">
    <text evidence="1">The sequence shown here is derived from an EMBL/GenBank/DDBJ whole genome shotgun (WGS) entry which is preliminary data.</text>
</comment>
<dbReference type="OrthoDB" id="8445722at2"/>
<proteinExistence type="predicted"/>
<protein>
    <submittedName>
        <fullName evidence="1">Uncharacterized protein</fullName>
    </submittedName>
</protein>
<dbReference type="SUPFAM" id="SSF54427">
    <property type="entry name" value="NTF2-like"/>
    <property type="match status" value="1"/>
</dbReference>
<gene>
    <name evidence="1" type="ORF">B5V02_39220</name>
</gene>
<evidence type="ECO:0000313" key="1">
    <source>
        <dbReference type="EMBL" id="PZV33355.1"/>
    </source>
</evidence>
<evidence type="ECO:0000313" key="2">
    <source>
        <dbReference type="Proteomes" id="UP000248616"/>
    </source>
</evidence>
<dbReference type="AlphaFoldDB" id="A0A2W7BRC5"/>